<gene>
    <name evidence="3" type="ORF">RFI_24979</name>
</gene>
<feature type="domain" description="VWFA" evidence="2">
    <location>
        <begin position="1"/>
        <end position="128"/>
    </location>
</feature>
<feature type="transmembrane region" description="Helical" evidence="1">
    <location>
        <begin position="133"/>
        <end position="155"/>
    </location>
</feature>
<dbReference type="SUPFAM" id="SSF53300">
    <property type="entry name" value="vWA-like"/>
    <property type="match status" value="1"/>
</dbReference>
<comment type="caution">
    <text evidence="3">The sequence shown here is derived from an EMBL/GenBank/DDBJ whole genome shotgun (WGS) entry which is preliminary data.</text>
</comment>
<reference evidence="3 4" key="1">
    <citation type="journal article" date="2013" name="Curr. Biol.">
        <title>The Genome of the Foraminiferan Reticulomyxa filosa.</title>
        <authorList>
            <person name="Glockner G."/>
            <person name="Hulsmann N."/>
            <person name="Schleicher M."/>
            <person name="Noegel A.A."/>
            <person name="Eichinger L."/>
            <person name="Gallinger C."/>
            <person name="Pawlowski J."/>
            <person name="Sierra R."/>
            <person name="Euteneuer U."/>
            <person name="Pillet L."/>
            <person name="Moustafa A."/>
            <person name="Platzer M."/>
            <person name="Groth M."/>
            <person name="Szafranski K."/>
            <person name="Schliwa M."/>
        </authorList>
    </citation>
    <scope>NUCLEOTIDE SEQUENCE [LARGE SCALE GENOMIC DNA]</scope>
</reference>
<evidence type="ECO:0000256" key="1">
    <source>
        <dbReference type="SAM" id="Phobius"/>
    </source>
</evidence>
<keyword evidence="1" id="KW-1133">Transmembrane helix</keyword>
<proteinExistence type="predicted"/>
<dbReference type="Gene3D" id="3.40.50.410">
    <property type="entry name" value="von Willebrand factor, type A domain"/>
    <property type="match status" value="1"/>
</dbReference>
<evidence type="ECO:0000313" key="4">
    <source>
        <dbReference type="Proteomes" id="UP000023152"/>
    </source>
</evidence>
<dbReference type="Pfam" id="PF00092">
    <property type="entry name" value="VWA"/>
    <property type="match status" value="1"/>
</dbReference>
<keyword evidence="4" id="KW-1185">Reference proteome</keyword>
<dbReference type="PROSITE" id="PS50234">
    <property type="entry name" value="VWFA"/>
    <property type="match status" value="1"/>
</dbReference>
<organism evidence="3 4">
    <name type="scientific">Reticulomyxa filosa</name>
    <dbReference type="NCBI Taxonomy" id="46433"/>
    <lineage>
        <taxon>Eukaryota</taxon>
        <taxon>Sar</taxon>
        <taxon>Rhizaria</taxon>
        <taxon>Retaria</taxon>
        <taxon>Foraminifera</taxon>
        <taxon>Monothalamids</taxon>
        <taxon>Reticulomyxidae</taxon>
        <taxon>Reticulomyxa</taxon>
    </lineage>
</organism>
<evidence type="ECO:0000259" key="2">
    <source>
        <dbReference type="PROSITE" id="PS50234"/>
    </source>
</evidence>
<dbReference type="EMBL" id="ASPP01021443">
    <property type="protein sequence ID" value="ETO12394.1"/>
    <property type="molecule type" value="Genomic_DNA"/>
</dbReference>
<keyword evidence="1" id="KW-0472">Membrane</keyword>
<dbReference type="InterPro" id="IPR002035">
    <property type="entry name" value="VWF_A"/>
</dbReference>
<protein>
    <submittedName>
        <fullName evidence="3">von Willebrand factor type A</fullName>
    </submittedName>
</protein>
<keyword evidence="1" id="KW-0812">Transmembrane</keyword>
<sequence length="172" mass="19984">MGYTKKHVLKVVWTNKKLKDKDWMISQIYQLEAEASTNLFAGVDQGYRVLMSWALEEERATDRRIFLFSDGMVNVGVTDHNEITKQVGLMFEESRIITSAFGVGASFDRELMTRIASSGKGDFFFISDPCLSFYLFVYWLVCVYTLCAIFVICNYKKNEEAKKKKKKEWLTF</sequence>
<dbReference type="OrthoDB" id="299997at2759"/>
<dbReference type="Proteomes" id="UP000023152">
    <property type="component" value="Unassembled WGS sequence"/>
</dbReference>
<dbReference type="AlphaFoldDB" id="X6MEV4"/>
<evidence type="ECO:0000313" key="3">
    <source>
        <dbReference type="EMBL" id="ETO12394.1"/>
    </source>
</evidence>
<dbReference type="InterPro" id="IPR036465">
    <property type="entry name" value="vWFA_dom_sf"/>
</dbReference>
<name>X6MEV4_RETFI</name>
<accession>X6MEV4</accession>